<dbReference type="SUPFAM" id="SSF47336">
    <property type="entry name" value="ACP-like"/>
    <property type="match status" value="4"/>
</dbReference>
<dbReference type="InterPro" id="IPR010080">
    <property type="entry name" value="Thioester_reductase-like_dom"/>
</dbReference>
<keyword evidence="3" id="KW-0596">Phosphopantetheine</keyword>
<keyword evidence="4" id="KW-0597">Phosphoprotein</keyword>
<feature type="domain" description="Carrier" evidence="7">
    <location>
        <begin position="4084"/>
        <end position="4160"/>
    </location>
</feature>
<dbReference type="PROSITE" id="PS00012">
    <property type="entry name" value="PHOSPHOPANTETHEINE"/>
    <property type="match status" value="1"/>
</dbReference>
<reference evidence="8 9" key="1">
    <citation type="submission" date="2018-07" db="EMBL/GenBank/DDBJ databases">
        <title>New species, Clostridium PI-S10-A1B.</title>
        <authorList>
            <person name="Krishna G."/>
            <person name="Summeta K."/>
            <person name="Shikha S."/>
            <person name="Prabhu P.B."/>
            <person name="Suresh K."/>
        </authorList>
    </citation>
    <scope>NUCLEOTIDE SEQUENCE [LARGE SCALE GENOMIC DNA]</scope>
    <source>
        <strain evidence="8 9">PI-S10-A1B</strain>
    </source>
</reference>
<keyword evidence="5" id="KW-0436">Ligase</keyword>
<gene>
    <name evidence="8" type="ORF">DS742_07675</name>
</gene>
<dbReference type="FunFam" id="3.40.50.980:FF:000001">
    <property type="entry name" value="Non-ribosomal peptide synthetase"/>
    <property type="match status" value="4"/>
</dbReference>
<evidence type="ECO:0000256" key="5">
    <source>
        <dbReference type="ARBA" id="ARBA00022598"/>
    </source>
</evidence>
<comment type="caution">
    <text evidence="8">The sequence shown here is derived from an EMBL/GenBank/DDBJ whole genome shotgun (WGS) entry which is preliminary data.</text>
</comment>
<dbReference type="GO" id="GO:0072330">
    <property type="term" value="P:monocarboxylic acid biosynthetic process"/>
    <property type="evidence" value="ECO:0007669"/>
    <property type="project" value="UniProtKB-ARBA"/>
</dbReference>
<evidence type="ECO:0000259" key="7">
    <source>
        <dbReference type="PROSITE" id="PS50075"/>
    </source>
</evidence>
<dbReference type="SUPFAM" id="SSF56801">
    <property type="entry name" value="Acetyl-CoA synthetase-like"/>
    <property type="match status" value="4"/>
</dbReference>
<dbReference type="FunFam" id="2.30.38.10:FF:000001">
    <property type="entry name" value="Non-ribosomal peptide synthetase PvdI"/>
    <property type="match status" value="4"/>
</dbReference>
<dbReference type="GO" id="GO:0044550">
    <property type="term" value="P:secondary metabolite biosynthetic process"/>
    <property type="evidence" value="ECO:0007669"/>
    <property type="project" value="UniProtKB-ARBA"/>
</dbReference>
<feature type="domain" description="Carrier" evidence="7">
    <location>
        <begin position="964"/>
        <end position="1039"/>
    </location>
</feature>
<dbReference type="FunFam" id="1.10.1200.10:FF:000016">
    <property type="entry name" value="Non-ribosomal peptide synthase"/>
    <property type="match status" value="1"/>
</dbReference>
<dbReference type="GO" id="GO:0017000">
    <property type="term" value="P:antibiotic biosynthetic process"/>
    <property type="evidence" value="ECO:0007669"/>
    <property type="project" value="UniProtKB-KW"/>
</dbReference>
<name>A0A3E2NEZ6_9FIRM</name>
<dbReference type="Gene3D" id="3.30.559.10">
    <property type="entry name" value="Chloramphenicol acetyltransferase-like domain"/>
    <property type="match status" value="4"/>
</dbReference>
<proteinExistence type="inferred from homology"/>
<dbReference type="OrthoDB" id="51171at2"/>
<dbReference type="InterPro" id="IPR006162">
    <property type="entry name" value="Ppantetheine_attach_site"/>
</dbReference>
<dbReference type="PROSITE" id="PS50075">
    <property type="entry name" value="CARRIER"/>
    <property type="match status" value="4"/>
</dbReference>
<dbReference type="NCBIfam" id="TIGR01733">
    <property type="entry name" value="AA-adenyl-dom"/>
    <property type="match status" value="4"/>
</dbReference>
<accession>A0A3E2NEZ6</accession>
<dbReference type="GO" id="GO:0016874">
    <property type="term" value="F:ligase activity"/>
    <property type="evidence" value="ECO:0007669"/>
    <property type="project" value="UniProtKB-KW"/>
</dbReference>
<dbReference type="InterPro" id="IPR036736">
    <property type="entry name" value="ACP-like_sf"/>
</dbReference>
<dbReference type="PANTHER" id="PTHR45527:SF1">
    <property type="entry name" value="FATTY ACID SYNTHASE"/>
    <property type="match status" value="1"/>
</dbReference>
<dbReference type="GO" id="GO:0008610">
    <property type="term" value="P:lipid biosynthetic process"/>
    <property type="evidence" value="ECO:0007669"/>
    <property type="project" value="UniProtKB-ARBA"/>
</dbReference>
<dbReference type="InterPro" id="IPR000873">
    <property type="entry name" value="AMP-dep_synth/lig_dom"/>
</dbReference>
<dbReference type="InterPro" id="IPR001242">
    <property type="entry name" value="Condensation_dom"/>
</dbReference>
<sequence>METKMKNVTEYPLSSYQKDIWLEQCMYPGKPIYNIGGYTEIKGEINVPLFNQAIQVFINRNEMMRAKMTERDGVPYLNILSESLYELPVHDFSGKKNPREFCMEWMRGEFQKPFDMGKQLFQFDLLKWSDNQYFVFIKAFHLIIDGWGFVLTHKQIIENYNELYREGKTEEKPVYSYHDFLLEDQSYHNSNSFIKDREFWREKYLTIPEPLFNRNANGTGPDMQSDWSGRRILKLDRELYNRIIQFSEERGCSVFHFVLGTLFTYFSRVCDKEEVVIGVPVLNRSKTKYKQTMGHFANVIPLRISPGSDMSFQELVKYIKNELMDCYRHMRVSTGEIYRSVFRTTNEKSSLFDISFSYEKHGATESFVDAEIGSHVMLPHHHERNALTVYLREYENAEVYIDFSYRMDVFDKFIPIEHVVSHFDFLFRQVLEYNESIITEIGIVPEWEQKKMLEEFHAAAADYSKNKTIHTLFEEQVLKYPEQAALCLEDEKLTYRELNQRANQLAWTLRERGVKKDQIIALMTGRSFEMIIGMMGILKAGGAYLTIDPNYPSERIKYMLEDSASEILLTQKYLRDKADFDGEVILLDDSQSFNDNKDNPENRSNPEDLAYIIYTSGSTGKPKGVMVKHQGILNLQAFFVQKHEMNKNDRMLQFASSSFDASVWEIFTTLLTGASLYLIPKETINNLMEFEKYVNKTGITIALLPPTYLSNLEPGNLPTLTRLVTGGSAITKEMVKKWKDGLTYINAYGPTEYSVITTTWTYKEEEMEYESVPIGTPVNNTRVFILDKKRHMLPIGAAGELCISGDGLARGYLNRPELTKEKFVDNPFESGEKMYRTGDLARWLPDGNIEFLGRIDDQVKVRGFRIELGEIESQLLKLPQIKEAAAVARDDSQGNKYIAAYIVWEEALPLDRLRAELLQELPDYMVPSCFVQLDQMPFTVNGKIDRKALPEPDLTMDTGAEYEAPSDELEEGICRLWKKIFKAERVGINDNFFALGGDSLNAIVLSSEIHKEFNSNIPLKEIFAGPTVRDMAQYLRNAKQDIYASIKPVEQAEYYPMSSAQKRIFVLGQLEDGKTVYNIPGAVLIEGGIDAQKTEAVFKQLIERHETLRTSFEMINGEPVQRVHEQADFSVSYREVPEETTDNLLDEFIKPFDLSKAPLLRVGLVKTGENRHVLLFDMHHIISDGVSMEILIREFTTLYEGMELDPLRLQYRDYSAWQNQMYEDGTLKKQEEYWLKTFEGDIPVLNMPLNYQRPAVQSFEGDRIRFHLSQDITRKLQVVAKDNGATMYMVLLAAYNILLYKYTGQEDIIVGSPIAGRPHADLQNIIGMFVNTLAMRNYPQGEKTFQDFLTEVREMALGAYENQDYPFEELVEKLKLKRDVSRNALFDAFFALQSVDTAAFAMDGLSMIPYSYDVKMSKFDIALTAKEEEEGIAFELAYCIRLFSKEFMEKTAIHYGALLEEIGSCPQTRLKDLQMLEKEEIQRIVYGFNDNAAEYSRNKTIIQVFEEQAKKNPDRVAVEFEESSLTYGELNARSNQLAGVLRENGAGTEKTIGIMTERSVEMIVGIMAVLKAGSAYLPIDPLYPEARIRYMLEDSQTEILLTQTEVMDKVQFTGKILDLKNESLYQGDAANISSLNFPDDMAYVIYTSGTTGKPKGVIIEHRNVLNLTAGLNRHIYGAYDRNLKVALVAPYVFDASVKQIFPTLMLGHTLCIVPEEARIDGTSLLRYYKEHSVDVSDGTPAHIRFLENAMLDGADALTVKHFIIGGEALGIETVKSFYDRISGEKPRITNVYGPTECCVDSTLFSIDDETAAGLNSVPIGVPLNNVQVYILGKDREVLPIGAAGELYISGDGVGRGYLNRIELTEQKFVENPFVPGSRMYRTGDLARWLPDGTIEFLGRIDYQVKIRGYRIELGEIENRLLTHESVREAAVIDREDGYGTKYLCAYIAGKEDLTTGELREFLLRDLPDYMVPSYFIQLEKLPLTFNGKLDRKALPEPEGRIDTGVEYEKPEGMVEEKLAGIWQEVLKIEKIGRMDNFFELGGHSLKATVLVSRIHKEFNINIPLKTIFAGPTIKETAEYIKNAKEDIYASIKPVEKAEYYPMSSAQKRVFVLGQLEDSKTVYNMPGAVMIEGSVDGLKTEAAFKKLIKRHETLRTSFEMMDGEPLQRVHDEADFCVSCKEAPGETTEDLLNEFIKPFDLSKAPLLRVELVKTGENSHVLLFDMHHIISDGVSMEILIREFIALYEETNLNPLRLQYRDYSAWQNQMYEDGTLKKQEDYWLKTFQGEIPVLNLPLDYKRPAVQSFEGDRIRFRLSQEVSQKLRGVARENGATMYMVLLAAYNTLLYKYTGQEDIIIGSPIAGRPHADLQNMIGMFVNTLAMRNYPQGEKTFEKFLAEVREMALGAYENQDYPFEELVEKLNLKRDVSRSALFDAFFALLNVDSASLVMDGLNITPYSYEVKMSKFDIALTAKEEEAGIEFELAYCTRLFRKETMEKAAIHYGTLLEEIANDPQTRLKDLQMLEKEEIQRIVYGFNDNSAEYFKDKTIIQVFEEQAEKSPDRTAVEFEENSLTYGELNARSNQLAAVLRENGAGPDKTVGIMAERSVEMIVGIMAVLKAGSAYLPVDPLYPEARIRYMLEDSQTEILLTQSELLDKVQFSGKMLDLKNESLYQGEAGNIAPVNTPQNMAYVIYTSGTTGKPKGVVIEHRNVLNLTAALNRHIYGKYNRNLKVALVAPYVFDASVKQIFPTLMLGHTLCIVPEEARLDGTSLLRYYKEHSVDISDGTPAHIRFLENAMLDGADALTVKHFVIGGEALGIETVKSFYDRIAGEKPRITNVYGPTECCVDSTLFTIDYETAARLDSIPIGVPLDNVKVYILGKDREVLPVGAAGELYISGDGVGRGYLNRKELTEQKFVENPFVSGSRMYRTGDLARWLPDGTIEFLGRIDYQVKIRGYRIELGEIENRLLTHESVREAAVIDREDGYGTKYLCAYIAGKEELTTGELRAYLLKDLPDYMVPSYFIQLEKLPLTFNGKLDRKALPEPEGRIDTGVEYVKPEGIVEEKLAVIWQDVLKAEKIGRMDNFFELGGHSLKATVLVSRIHKEFNINIPLKEIFAGPTIAEMKKYIENAKEDIYASIEPAKKAQYYPMSSAQKRVYVLSQLGGNGITYNMPSALRIEGNVDIERLQTAFSQLIERHETLRTSFKTIDGELIQWVDAHVDFTVGYEEAAEEEGKEIVRNFVKPFDLSKAPLLRAGLVKLKNESYILMFDMHHIISDGVSMEILLREFSALYEGKELKPLHLQYRDYSVWQKQMYGNGSLKHQESFWLETLGGEIPVLNLQTDYKRPAVQSFEGGRVRFRIGSQITGKLGEIAKENGATMYMVLLAAYNTLLYRYTGQEDMIVGSPIAGRPHADLQNIIGMFVNTLAMRNYPQGEKTYKEFLAEVREMALGAYENQDYPFEEIVEKLGLKGDMSRNALFDTMFALQNMETGSFELAGMKAAPYGGGAPISKFDITLAAIETQEGISFELEYGIKLYKKETMEALSEHFVNILKAVAENPEVKLKDIPILDEEERKKILYCFNRTAEPYPKHSTIHGAFEEQVRRYPDKAAVVFGESSLSYLELNKRANALAEILQNRGVGTDKIVAIMAERSLEMIVAMFGVLKAGGAYLPVDPNYPEDRIRYMLEDSGAAVVLTQRHLKEKAVTDSEVIFLDDQFGECGENPENLSSAGDLAYIIYTSGSTGKPKGVMVEHHGIINLRNYFKRYWKVDENERMLQFASSSFDASVWEIFTCLLGGGTLYLISKDTINNLNEFEAYVNEKEITIALLPPTYLAGIEPGKLRTLKKLVTGGSAITKNLADQWKDSVEYMNAYGPTEYSIITSAWKYRAEEMCYGSVPIGRPVDNTRIYILDKNGNLLPVGAAGELCVAGDGIARGYLNRPELTAEKFTADPFLSGERMYHTGDLARWLPDGNIEYMGRIDDQVKIRGFRIELGEIEDRLLQCPLVREAVVMAREDSHGDKYLVSYYTGEEELEAAKLREQMAQALPDYMVPSYFVQLDAMPVTANGKIDKKALPEPEIGGCGQAEYIGPRNDTDAKIQKVWQEVLGIGQISIDDNFFMLGGNSIKAIQTVSKLAMEFEIEINDIFKCLTIRVLSDHIRYSKDRLKNALNAYREAAVTAQSGVAALDEGMEKRIIKYKTRIQKYKKMDLSEKADYRNILLAGSTGYLGIHILYQLLQNTDYKLYVPIRSKDDEEAFERLCKKLEYYFNPDAQLKNVLADRVFAFRGDLAKENMGLSRELYEVLADKIDVIINSAANVKHYGHYSELYDANVAGNERLIEFARTGKKKAYNLISTTSIGEGAIEGKKRELFTEYDCDLGQNSENYYSQTKFEAEKMVVKAREEGVNANVFRVGNLVFDSATGIFQENITNNAFYAVIRSCINLGCFPETAEKNINFSFIDQVAKAVVLLFDRKKLQNETYHLYNSHTVSMSFVAELINQAGVKVKIIPPAEFVENLLKKYDDKDKTDDITQILVHTNMLSGSMEKTSFTLLNSKTDVILKAAGFEWSRLDCEKVKLMLEHCMKVGFINRFVKEREREQN</sequence>
<comment type="cofactor">
    <cofactor evidence="1">
        <name>pantetheine 4'-phosphate</name>
        <dbReference type="ChEBI" id="CHEBI:47942"/>
    </cofactor>
</comment>
<dbReference type="SUPFAM" id="SSF52777">
    <property type="entry name" value="CoA-dependent acyltransferases"/>
    <property type="match status" value="8"/>
</dbReference>
<dbReference type="Pfam" id="PF00550">
    <property type="entry name" value="PP-binding"/>
    <property type="match status" value="4"/>
</dbReference>
<dbReference type="FunFam" id="1.10.1200.10:FF:000005">
    <property type="entry name" value="Nonribosomal peptide synthetase 1"/>
    <property type="match status" value="2"/>
</dbReference>
<dbReference type="SMART" id="SM00823">
    <property type="entry name" value="PKS_PP"/>
    <property type="match status" value="3"/>
</dbReference>
<evidence type="ECO:0000313" key="9">
    <source>
        <dbReference type="Proteomes" id="UP000260680"/>
    </source>
</evidence>
<evidence type="ECO:0000256" key="6">
    <source>
        <dbReference type="ARBA" id="ARBA00023194"/>
    </source>
</evidence>
<dbReference type="Gene3D" id="1.10.1200.10">
    <property type="entry name" value="ACP-like"/>
    <property type="match status" value="4"/>
</dbReference>
<dbReference type="InterPro" id="IPR045851">
    <property type="entry name" value="AMP-bd_C_sf"/>
</dbReference>
<protein>
    <submittedName>
        <fullName evidence="8">Amino acid adenylation domain-containing protein</fullName>
    </submittedName>
</protein>
<dbReference type="Pfam" id="PF07993">
    <property type="entry name" value="NAD_binding_4"/>
    <property type="match status" value="1"/>
</dbReference>
<feature type="domain" description="Carrier" evidence="7">
    <location>
        <begin position="2009"/>
        <end position="2084"/>
    </location>
</feature>
<dbReference type="Proteomes" id="UP000260680">
    <property type="component" value="Unassembled WGS sequence"/>
</dbReference>
<evidence type="ECO:0000256" key="2">
    <source>
        <dbReference type="ARBA" id="ARBA00006432"/>
    </source>
</evidence>
<dbReference type="PANTHER" id="PTHR45527">
    <property type="entry name" value="NONRIBOSOMAL PEPTIDE SYNTHETASE"/>
    <property type="match status" value="1"/>
</dbReference>
<dbReference type="Gene3D" id="2.30.38.10">
    <property type="entry name" value="Luciferase, Domain 3"/>
    <property type="match status" value="4"/>
</dbReference>
<organism evidence="8 9">
    <name type="scientific">Lacrimispora amygdalina</name>
    <dbReference type="NCBI Taxonomy" id="253257"/>
    <lineage>
        <taxon>Bacteria</taxon>
        <taxon>Bacillati</taxon>
        <taxon>Bacillota</taxon>
        <taxon>Clostridia</taxon>
        <taxon>Lachnospirales</taxon>
        <taxon>Lachnospiraceae</taxon>
        <taxon>Lacrimispora</taxon>
    </lineage>
</organism>
<dbReference type="FunFam" id="3.30.300.30:FF:000010">
    <property type="entry name" value="Enterobactin synthetase component F"/>
    <property type="match status" value="4"/>
</dbReference>
<dbReference type="Pfam" id="PF13193">
    <property type="entry name" value="AMP-binding_C"/>
    <property type="match status" value="4"/>
</dbReference>
<comment type="similarity">
    <text evidence="2">Belongs to the ATP-dependent AMP-binding enzyme family.</text>
</comment>
<dbReference type="Pfam" id="PF00668">
    <property type="entry name" value="Condensation"/>
    <property type="match status" value="4"/>
</dbReference>
<evidence type="ECO:0000313" key="8">
    <source>
        <dbReference type="EMBL" id="RFZ79564.1"/>
    </source>
</evidence>
<dbReference type="CDD" id="cd19531">
    <property type="entry name" value="LCL_NRPS-like"/>
    <property type="match status" value="3"/>
</dbReference>
<dbReference type="NCBIfam" id="NF003417">
    <property type="entry name" value="PRK04813.1"/>
    <property type="match status" value="4"/>
</dbReference>
<dbReference type="GO" id="GO:0005829">
    <property type="term" value="C:cytosol"/>
    <property type="evidence" value="ECO:0007669"/>
    <property type="project" value="TreeGrafter"/>
</dbReference>
<evidence type="ECO:0000256" key="4">
    <source>
        <dbReference type="ARBA" id="ARBA00022553"/>
    </source>
</evidence>
<dbReference type="PROSITE" id="PS00455">
    <property type="entry name" value="AMP_BINDING"/>
    <property type="match status" value="4"/>
</dbReference>
<dbReference type="InterPro" id="IPR023213">
    <property type="entry name" value="CAT-like_dom_sf"/>
</dbReference>
<dbReference type="CDD" id="cd05235">
    <property type="entry name" value="SDR_e1"/>
    <property type="match status" value="1"/>
</dbReference>
<dbReference type="GO" id="GO:0043041">
    <property type="term" value="P:amino acid activation for nonribosomal peptide biosynthetic process"/>
    <property type="evidence" value="ECO:0007669"/>
    <property type="project" value="TreeGrafter"/>
</dbReference>
<dbReference type="InterPro" id="IPR036291">
    <property type="entry name" value="NAD(P)-bd_dom_sf"/>
</dbReference>
<dbReference type="InterPro" id="IPR020845">
    <property type="entry name" value="AMP-binding_CS"/>
</dbReference>
<dbReference type="Gene3D" id="3.30.559.30">
    <property type="entry name" value="Nonribosomal peptide synthetase, condensation domain"/>
    <property type="match status" value="4"/>
</dbReference>
<dbReference type="Gene3D" id="3.30.300.30">
    <property type="match status" value="4"/>
</dbReference>
<dbReference type="SUPFAM" id="SSF51735">
    <property type="entry name" value="NAD(P)-binding Rossmann-fold domains"/>
    <property type="match status" value="1"/>
</dbReference>
<dbReference type="FunFam" id="3.40.50.12780:FF:000012">
    <property type="entry name" value="Non-ribosomal peptide synthetase"/>
    <property type="match status" value="4"/>
</dbReference>
<dbReference type="RefSeq" id="WP_117416406.1">
    <property type="nucleotide sequence ID" value="NZ_QOHO01000022.1"/>
</dbReference>
<dbReference type="InterPro" id="IPR013120">
    <property type="entry name" value="FAR_NAD-bd"/>
</dbReference>
<evidence type="ECO:0000256" key="1">
    <source>
        <dbReference type="ARBA" id="ARBA00001957"/>
    </source>
</evidence>
<dbReference type="GO" id="GO:0031177">
    <property type="term" value="F:phosphopantetheine binding"/>
    <property type="evidence" value="ECO:0007669"/>
    <property type="project" value="InterPro"/>
</dbReference>
<feature type="domain" description="Carrier" evidence="7">
    <location>
        <begin position="3054"/>
        <end position="3129"/>
    </location>
</feature>
<dbReference type="Pfam" id="PF00501">
    <property type="entry name" value="AMP-binding"/>
    <property type="match status" value="4"/>
</dbReference>
<dbReference type="Gene3D" id="3.40.50.980">
    <property type="match status" value="8"/>
</dbReference>
<dbReference type="InterPro" id="IPR020806">
    <property type="entry name" value="PKS_PP-bd"/>
</dbReference>
<evidence type="ECO:0000256" key="3">
    <source>
        <dbReference type="ARBA" id="ARBA00022450"/>
    </source>
</evidence>
<dbReference type="InterPro" id="IPR009081">
    <property type="entry name" value="PP-bd_ACP"/>
</dbReference>
<dbReference type="EMBL" id="QOHO01000022">
    <property type="protein sequence ID" value="RFZ79564.1"/>
    <property type="molecule type" value="Genomic_DNA"/>
</dbReference>
<dbReference type="Gene3D" id="3.40.50.720">
    <property type="entry name" value="NAD(P)-binding Rossmann-like Domain"/>
    <property type="match status" value="1"/>
</dbReference>
<dbReference type="InterPro" id="IPR010071">
    <property type="entry name" value="AA_adenyl_dom"/>
</dbReference>
<keyword evidence="6" id="KW-0045">Antibiotic biosynthesis</keyword>
<dbReference type="InterPro" id="IPR025110">
    <property type="entry name" value="AMP-bd_C"/>
</dbReference>